<feature type="compositionally biased region" description="Low complexity" evidence="1">
    <location>
        <begin position="261"/>
        <end position="272"/>
    </location>
</feature>
<feature type="region of interest" description="Disordered" evidence="1">
    <location>
        <begin position="730"/>
        <end position="754"/>
    </location>
</feature>
<dbReference type="SUPFAM" id="SSF47923">
    <property type="entry name" value="Ypt/Rab-GAP domain of gyp1p"/>
    <property type="match status" value="2"/>
</dbReference>
<dbReference type="PANTHER" id="PTHR47219">
    <property type="entry name" value="RAB GTPASE-ACTIVATING PROTEIN 1-LIKE"/>
    <property type="match status" value="1"/>
</dbReference>
<dbReference type="SMART" id="SM00164">
    <property type="entry name" value="TBC"/>
    <property type="match status" value="1"/>
</dbReference>
<feature type="region of interest" description="Disordered" evidence="1">
    <location>
        <begin position="483"/>
        <end position="515"/>
    </location>
</feature>
<proteinExistence type="predicted"/>
<protein>
    <recommendedName>
        <fullName evidence="2">Rab-GAP TBC domain-containing protein</fullName>
    </recommendedName>
</protein>
<evidence type="ECO:0000313" key="4">
    <source>
        <dbReference type="Proteomes" id="UP000777482"/>
    </source>
</evidence>
<dbReference type="GO" id="GO:0031267">
    <property type="term" value="F:small GTPase binding"/>
    <property type="evidence" value="ECO:0007669"/>
    <property type="project" value="TreeGrafter"/>
</dbReference>
<name>A0A9P7B985_RHOMI</name>
<comment type="caution">
    <text evidence="3">The sequence shown here is derived from an EMBL/GenBank/DDBJ whole genome shotgun (WGS) entry which is preliminary data.</text>
</comment>
<evidence type="ECO:0000259" key="2">
    <source>
        <dbReference type="PROSITE" id="PS50086"/>
    </source>
</evidence>
<feature type="region of interest" description="Disordered" evidence="1">
    <location>
        <begin position="782"/>
        <end position="802"/>
    </location>
</feature>
<dbReference type="PANTHER" id="PTHR47219:SF9">
    <property type="entry name" value="GTPASE ACTIVATING PROTEIN AND CENTROSOME-ASSOCIATED, ISOFORM B"/>
    <property type="match status" value="1"/>
</dbReference>
<dbReference type="Gene3D" id="1.10.10.750">
    <property type="entry name" value="Ypt/Rab-GAP domain of gyp1p, domain 1"/>
    <property type="match status" value="1"/>
</dbReference>
<dbReference type="Pfam" id="PF00566">
    <property type="entry name" value="RabGAP-TBC"/>
    <property type="match status" value="1"/>
</dbReference>
<feature type="compositionally biased region" description="Basic and acidic residues" evidence="1">
    <location>
        <begin position="113"/>
        <end position="126"/>
    </location>
</feature>
<dbReference type="InterPro" id="IPR035969">
    <property type="entry name" value="Rab-GAP_TBC_sf"/>
</dbReference>
<feature type="compositionally biased region" description="Polar residues" evidence="1">
    <location>
        <begin position="193"/>
        <end position="202"/>
    </location>
</feature>
<feature type="compositionally biased region" description="Low complexity" evidence="1">
    <location>
        <begin position="336"/>
        <end position="357"/>
    </location>
</feature>
<evidence type="ECO:0000313" key="3">
    <source>
        <dbReference type="EMBL" id="KAG0665163.1"/>
    </source>
</evidence>
<feature type="region of interest" description="Disordered" evidence="1">
    <location>
        <begin position="329"/>
        <end position="359"/>
    </location>
</feature>
<feature type="region of interest" description="Disordered" evidence="1">
    <location>
        <begin position="95"/>
        <end position="159"/>
    </location>
</feature>
<feature type="region of interest" description="Disordered" evidence="1">
    <location>
        <begin position="659"/>
        <end position="684"/>
    </location>
</feature>
<organism evidence="3 4">
    <name type="scientific">Rhodotorula mucilaginosa</name>
    <name type="common">Yeast</name>
    <name type="synonym">Rhodotorula rubra</name>
    <dbReference type="NCBI Taxonomy" id="5537"/>
    <lineage>
        <taxon>Eukaryota</taxon>
        <taxon>Fungi</taxon>
        <taxon>Dikarya</taxon>
        <taxon>Basidiomycota</taxon>
        <taxon>Pucciniomycotina</taxon>
        <taxon>Microbotryomycetes</taxon>
        <taxon>Sporidiobolales</taxon>
        <taxon>Sporidiobolaceae</taxon>
        <taxon>Rhodotorula</taxon>
    </lineage>
</organism>
<sequence length="1101" mass="117631">MSSPQVPRPVFPLSPADLERWTRFAKKGGIGAARARVDKVSQDGGQRDLMFLEGEEIVILSDLGTGSFLGYCEGVIGIISGADVEMLQAKLKRPVMTARPRRRDTVGGAAAASDKDHGRSAERDTSRQPSGEKVPLVVDTGVKTAPTSRRRSLSPPSSRQWFDLASPVSSIVASPLAGSPSQGAHQRAEDLESASSTTSEYHSASPAILIPELELTGSTSPTEETFPLSAFPIPASGGAHFGELELEMLGDPPAPRRSRTLDTSNSSSSVASKPFAFPTRPNSTILSPAGMPLPFPPMHPTSAFSFSPNSSFASTMPSSVFSAGDLELHREGGKASDSTTGSGPSTTGSGLRSGTNTPGDDPTLAFIFDSYRYSPVQNRSRAESQLSDSQPALSVVGTLGQSRRPHSGLVRSVSTESVLYFVSKPSTEAAALGCGTASALRSRLLAGDHLEPVERTAQRPRGDSLASATSSLTRLQIVCSSLDSGDQQVGTSTVTPSTSQSSAPEPPDVSGRWDKRLSGTFARPSAQAAIIEDCASEPSGRSRVRPHEIITAGWTVHAESSKHESPGEMADDQYAIVPPQSPRKLVGRASTVSASPSGGRFTASPAPESPERSSKLGKFRIPTRTKSSPSLRATGPLSAPLPRTAGRLFRQNDPFTASPRLVSFPSRKRTTSSGRETVEAAGLVSSAPKRSVDYTTGISNRDFEEETIQIGKSEFEIVKPLAELRLHGSELAPSPSPVESAPSLATTDSAPATPFRPRAATLAAPVPVSPGFRTPVPSLARSTTSLSHFSPPTPESAEGSGKGFLDEYRAREAKWIAALSSMSPAQIRKSKKMRGLVQSGIPSSVRGKVWAYLAEYERFSVQPELFAHLCQDPDALPAAVEHDLLGIDDDSQFAVGTPGRRDLESVLLAFMRSQPQLGYYAGFAQIAITLLTQMPAESAFCTLVALVRGYGYHIFFPSRRQDLEVELAAFSHVLEALEGKLARRMRDWRIPASQYFPIWLSTSFTSILPQPIVLHLLDLLFYDFRMLYRIPIAILALSKLDDRHAFPTRDAVLNNLLAPPPELFTSNAIVSAAFSVKVTDDKIAKARKKAEQAVRSGNGAV</sequence>
<dbReference type="InterPro" id="IPR050302">
    <property type="entry name" value="Rab_GAP_TBC_domain"/>
</dbReference>
<reference evidence="3 4" key="1">
    <citation type="submission" date="2020-11" db="EMBL/GenBank/DDBJ databases">
        <title>Kefir isolates.</title>
        <authorList>
            <person name="Marcisauskas S."/>
            <person name="Kim Y."/>
            <person name="Blasche S."/>
        </authorList>
    </citation>
    <scope>NUCLEOTIDE SEQUENCE [LARGE SCALE GENOMIC DNA]</scope>
    <source>
        <strain evidence="3 4">KR</strain>
    </source>
</reference>
<feature type="domain" description="Rab-GAP TBC" evidence="2">
    <location>
        <begin position="840"/>
        <end position="1024"/>
    </location>
</feature>
<dbReference type="PROSITE" id="PS50086">
    <property type="entry name" value="TBC_RABGAP"/>
    <property type="match status" value="1"/>
</dbReference>
<dbReference type="AlphaFoldDB" id="A0A9P7B985"/>
<feature type="region of interest" description="Disordered" evidence="1">
    <location>
        <begin position="581"/>
        <end position="643"/>
    </location>
</feature>
<feature type="region of interest" description="Disordered" evidence="1">
    <location>
        <begin position="173"/>
        <end position="204"/>
    </location>
</feature>
<feature type="compositionally biased region" description="Low complexity" evidence="1">
    <location>
        <begin position="491"/>
        <end position="502"/>
    </location>
</feature>
<dbReference type="Proteomes" id="UP000777482">
    <property type="component" value="Unassembled WGS sequence"/>
</dbReference>
<dbReference type="EMBL" id="PUHQ01000010">
    <property type="protein sequence ID" value="KAG0665163.1"/>
    <property type="molecule type" value="Genomic_DNA"/>
</dbReference>
<dbReference type="Gene3D" id="1.10.472.80">
    <property type="entry name" value="Ypt/Rab-GAP domain of gyp1p, domain 3"/>
    <property type="match status" value="1"/>
</dbReference>
<gene>
    <name evidence="3" type="ORF">C6P46_000260</name>
</gene>
<dbReference type="GO" id="GO:0005096">
    <property type="term" value="F:GTPase activator activity"/>
    <property type="evidence" value="ECO:0007669"/>
    <property type="project" value="TreeGrafter"/>
</dbReference>
<accession>A0A9P7B985</accession>
<keyword evidence="4" id="KW-1185">Reference proteome</keyword>
<dbReference type="OrthoDB" id="159449at2759"/>
<evidence type="ECO:0000256" key="1">
    <source>
        <dbReference type="SAM" id="MobiDB-lite"/>
    </source>
</evidence>
<dbReference type="InterPro" id="IPR000195">
    <property type="entry name" value="Rab-GAP-TBC_dom"/>
</dbReference>
<feature type="region of interest" description="Disordered" evidence="1">
    <location>
        <begin position="250"/>
        <end position="281"/>
    </location>
</feature>
<dbReference type="Gene3D" id="1.10.8.270">
    <property type="entry name" value="putative rabgap domain of human tbc1 domain family member 14 like domains"/>
    <property type="match status" value="1"/>
</dbReference>